<evidence type="ECO:0000313" key="1">
    <source>
        <dbReference type="EMBL" id="CAL4134268.1"/>
    </source>
</evidence>
<dbReference type="SUPFAM" id="SSF56436">
    <property type="entry name" value="C-type lectin-like"/>
    <property type="match status" value="1"/>
</dbReference>
<protein>
    <recommendedName>
        <fullName evidence="3">C-type lectin domain-containing protein</fullName>
    </recommendedName>
</protein>
<dbReference type="AlphaFoldDB" id="A0AAV2RNA6"/>
<dbReference type="EMBL" id="CAXKWB010028764">
    <property type="protein sequence ID" value="CAL4134268.1"/>
    <property type="molecule type" value="Genomic_DNA"/>
</dbReference>
<organism evidence="1 2">
    <name type="scientific">Meganyctiphanes norvegica</name>
    <name type="common">Northern krill</name>
    <name type="synonym">Thysanopoda norvegica</name>
    <dbReference type="NCBI Taxonomy" id="48144"/>
    <lineage>
        <taxon>Eukaryota</taxon>
        <taxon>Metazoa</taxon>
        <taxon>Ecdysozoa</taxon>
        <taxon>Arthropoda</taxon>
        <taxon>Crustacea</taxon>
        <taxon>Multicrustacea</taxon>
        <taxon>Malacostraca</taxon>
        <taxon>Eumalacostraca</taxon>
        <taxon>Eucarida</taxon>
        <taxon>Euphausiacea</taxon>
        <taxon>Euphausiidae</taxon>
        <taxon>Meganyctiphanes</taxon>
    </lineage>
</organism>
<sequence length="438" mass="48712">MILVVFAVITGALCNPNTHVYSEHCKAPIGYYYPNEHNTTSLPYLDEPIRPIERCCPCSTECKHFGGSCILKWAYYLYPKCCDYYPVEPCRDYSCVCCISCHDDKCSPCIQSGGECRKECRSDELEDKTNHCSYYNDGSGCKCCKRCEANYECIEAYGVCATDPEWCPYGTYASTGCCGGCYCCKPVWTPVIGGPCDSTDGAYCSETGECSNGYYPCFGECYAAYYNAGHSRIEQGYCCVPKNKPPPPPDCGGKCEIMQNGNTYVGECRAFCTSDEENGGPCPESGCSCCITLPIRCSVKPEAAGIYRTEMGAQVFYLHRAFEVQLDWFGANRHYGDGWNEARFEPNDILRLRDYIQSNATKLDRHYWLGGRGNGAIMAWLSSGDEVYPEPNVPPVWQEDHPKYFNTSFCLDLRPNQSPGPLATGGCSTVHPFICECL</sequence>
<gene>
    <name evidence="1" type="ORF">MNOR_LOCUS27396</name>
</gene>
<proteinExistence type="predicted"/>
<evidence type="ECO:0008006" key="3">
    <source>
        <dbReference type="Google" id="ProtNLM"/>
    </source>
</evidence>
<comment type="caution">
    <text evidence="1">The sequence shown here is derived from an EMBL/GenBank/DDBJ whole genome shotgun (WGS) entry which is preliminary data.</text>
</comment>
<reference evidence="1 2" key="1">
    <citation type="submission" date="2024-05" db="EMBL/GenBank/DDBJ databases">
        <authorList>
            <person name="Wallberg A."/>
        </authorList>
    </citation>
    <scope>NUCLEOTIDE SEQUENCE [LARGE SCALE GENOMIC DNA]</scope>
</reference>
<dbReference type="Proteomes" id="UP001497623">
    <property type="component" value="Unassembled WGS sequence"/>
</dbReference>
<dbReference type="InterPro" id="IPR016187">
    <property type="entry name" value="CTDL_fold"/>
</dbReference>
<name>A0AAV2RNA6_MEGNR</name>
<evidence type="ECO:0000313" key="2">
    <source>
        <dbReference type="Proteomes" id="UP001497623"/>
    </source>
</evidence>
<keyword evidence="2" id="KW-1185">Reference proteome</keyword>
<accession>A0AAV2RNA6</accession>